<dbReference type="PANTHER" id="PTHR31951">
    <property type="entry name" value="BIFUNCTIONAL INHIBITOR/LIPID-TRANSFER PROTEIN/SEED STORAGE 2S ALBUMIN SUPERFAMILY PROTEIN-RELATED"/>
    <property type="match status" value="1"/>
</dbReference>
<dbReference type="EMBL" id="JBEDUW010000005">
    <property type="protein sequence ID" value="KAK9928092.1"/>
    <property type="molecule type" value="Genomic_DNA"/>
</dbReference>
<feature type="domain" description="Prolamin-like" evidence="3">
    <location>
        <begin position="41"/>
        <end position="104"/>
    </location>
</feature>
<keyword evidence="5" id="KW-1185">Reference proteome</keyword>
<dbReference type="Proteomes" id="UP001457282">
    <property type="component" value="Unassembled WGS sequence"/>
</dbReference>
<feature type="signal peptide" evidence="2">
    <location>
        <begin position="1"/>
        <end position="29"/>
    </location>
</feature>
<evidence type="ECO:0000256" key="2">
    <source>
        <dbReference type="SAM" id="SignalP"/>
    </source>
</evidence>
<name>A0AAW1WUX2_RUBAR</name>
<reference evidence="4 5" key="1">
    <citation type="journal article" date="2023" name="G3 (Bethesda)">
        <title>A chromosome-length genome assembly and annotation of blackberry (Rubus argutus, cv. 'Hillquist').</title>
        <authorList>
            <person name="Bruna T."/>
            <person name="Aryal R."/>
            <person name="Dudchenko O."/>
            <person name="Sargent D.J."/>
            <person name="Mead D."/>
            <person name="Buti M."/>
            <person name="Cavallini A."/>
            <person name="Hytonen T."/>
            <person name="Andres J."/>
            <person name="Pham M."/>
            <person name="Weisz D."/>
            <person name="Mascagni F."/>
            <person name="Usai G."/>
            <person name="Natali L."/>
            <person name="Bassil N."/>
            <person name="Fernandez G.E."/>
            <person name="Lomsadze A."/>
            <person name="Armour M."/>
            <person name="Olukolu B."/>
            <person name="Poorten T."/>
            <person name="Britton C."/>
            <person name="Davik J."/>
            <person name="Ashrafi H."/>
            <person name="Aiden E.L."/>
            <person name="Borodovsky M."/>
            <person name="Worthington M."/>
        </authorList>
    </citation>
    <scope>NUCLEOTIDE SEQUENCE [LARGE SCALE GENOMIC DNA]</scope>
    <source>
        <strain evidence="4">PI 553951</strain>
    </source>
</reference>
<dbReference type="Pfam" id="PF05617">
    <property type="entry name" value="Prolamin_like"/>
    <property type="match status" value="2"/>
</dbReference>
<organism evidence="4 5">
    <name type="scientific">Rubus argutus</name>
    <name type="common">Southern blackberry</name>
    <dbReference type="NCBI Taxonomy" id="59490"/>
    <lineage>
        <taxon>Eukaryota</taxon>
        <taxon>Viridiplantae</taxon>
        <taxon>Streptophyta</taxon>
        <taxon>Embryophyta</taxon>
        <taxon>Tracheophyta</taxon>
        <taxon>Spermatophyta</taxon>
        <taxon>Magnoliopsida</taxon>
        <taxon>eudicotyledons</taxon>
        <taxon>Gunneridae</taxon>
        <taxon>Pentapetalae</taxon>
        <taxon>rosids</taxon>
        <taxon>fabids</taxon>
        <taxon>Rosales</taxon>
        <taxon>Rosaceae</taxon>
        <taxon>Rosoideae</taxon>
        <taxon>Rosoideae incertae sedis</taxon>
        <taxon>Rubus</taxon>
    </lineage>
</organism>
<evidence type="ECO:0000313" key="4">
    <source>
        <dbReference type="EMBL" id="KAK9928092.1"/>
    </source>
</evidence>
<proteinExistence type="predicted"/>
<evidence type="ECO:0000313" key="5">
    <source>
        <dbReference type="Proteomes" id="UP001457282"/>
    </source>
</evidence>
<gene>
    <name evidence="4" type="ORF">M0R45_025245</name>
</gene>
<dbReference type="AlphaFoldDB" id="A0AAW1WUX2"/>
<feature type="chain" id="PRO_5043755101" description="Prolamin-like domain-containing protein" evidence="2">
    <location>
        <begin position="30"/>
        <end position="158"/>
    </location>
</feature>
<feature type="domain" description="Prolamin-like" evidence="3">
    <location>
        <begin position="121"/>
        <end position="157"/>
    </location>
</feature>
<keyword evidence="1 2" id="KW-0732">Signal</keyword>
<comment type="caution">
    <text evidence="4">The sequence shown here is derived from an EMBL/GenBank/DDBJ whole genome shotgun (WGS) entry which is preliminary data.</text>
</comment>
<dbReference type="InterPro" id="IPR008502">
    <property type="entry name" value="Prolamin-like"/>
</dbReference>
<dbReference type="PANTHER" id="PTHR31951:SF22">
    <property type="entry name" value="ECA1 GAMETOGENESIS RELATED FAMILY"/>
    <property type="match status" value="1"/>
</dbReference>
<evidence type="ECO:0000256" key="1">
    <source>
        <dbReference type="ARBA" id="ARBA00022729"/>
    </source>
</evidence>
<protein>
    <recommendedName>
        <fullName evidence="3">Prolamin-like domain-containing protein</fullName>
    </recommendedName>
</protein>
<evidence type="ECO:0000259" key="3">
    <source>
        <dbReference type="Pfam" id="PF05617"/>
    </source>
</evidence>
<accession>A0AAW1WUX2</accession>
<sequence>MAALDKYSTLVVLLLGMILIGFAIPTSKALTLDESKNHYNPWCGQEIDGFIFRNGTVTDSCCEDLMSLGKPCHEHFVSQTQATLHPNITLASVASKSTRVWNKCFAITRSQIAETKTVEDCELKFNPQCGQEITNFIFNNGNNVTQSCCLQFLLLGRE</sequence>